<reference evidence="1 2" key="2">
    <citation type="submission" date="2020-04" db="EMBL/GenBank/DDBJ databases">
        <title>Complete genome sequence of Alteromonas pelagimontana 5.12T.</title>
        <authorList>
            <person name="Sinha R.K."/>
            <person name="Krishnan K.P."/>
            <person name="Kurian J.P."/>
        </authorList>
    </citation>
    <scope>NUCLEOTIDE SEQUENCE [LARGE SCALE GENOMIC DNA]</scope>
    <source>
        <strain evidence="1 2">5.12</strain>
    </source>
</reference>
<accession>A0A6M4MAG5</accession>
<gene>
    <name evidence="1" type="ORF">CA267_004910</name>
</gene>
<dbReference type="PROSITE" id="PS51257">
    <property type="entry name" value="PROKAR_LIPOPROTEIN"/>
    <property type="match status" value="1"/>
</dbReference>
<dbReference type="Proteomes" id="UP000219285">
    <property type="component" value="Chromosome"/>
</dbReference>
<name>A0A6M4MAG5_9ALTE</name>
<keyword evidence="2" id="KW-1185">Reference proteome</keyword>
<sequence length="233" mass="25242">MLSKPLFALSVFTLYGCNSDDISLPLAPDTVNVTADFESTDNGWIPGFSDFPAGEDNDHYEMQSDLEALPTDEKKHGLNLSAYNRSDDLFMYIKKEIKGLEPSTRYTATIELDLVSNAALGCFGVGGAPGEAVTVKFGFGEEEPKQSDYYMNIDIGSQSNAGANTVVLGNVGIEGLDCLGEEFGAKTLKSTTENTLDFTTNVDGTIWLLIGTDSGYEGYTSVYYDDVHIVLSR</sequence>
<organism evidence="1 2">
    <name type="scientific">Alteromonas pelagimontana</name>
    <dbReference type="NCBI Taxonomy" id="1858656"/>
    <lineage>
        <taxon>Bacteria</taxon>
        <taxon>Pseudomonadati</taxon>
        <taxon>Pseudomonadota</taxon>
        <taxon>Gammaproteobacteria</taxon>
        <taxon>Alteromonadales</taxon>
        <taxon>Alteromonadaceae</taxon>
        <taxon>Alteromonas/Salinimonas group</taxon>
        <taxon>Alteromonas</taxon>
    </lineage>
</organism>
<dbReference type="KEGG" id="apel:CA267_004910"/>
<evidence type="ECO:0000313" key="1">
    <source>
        <dbReference type="EMBL" id="QJR80162.1"/>
    </source>
</evidence>
<proteinExistence type="predicted"/>
<evidence type="ECO:0000313" key="2">
    <source>
        <dbReference type="Proteomes" id="UP000219285"/>
    </source>
</evidence>
<reference evidence="2" key="1">
    <citation type="submission" date="2014-12" db="EMBL/GenBank/DDBJ databases">
        <title>Complete genome sequence of a multi-drug resistant Klebsiella pneumoniae.</title>
        <authorList>
            <person name="Hua X."/>
            <person name="Chen Q."/>
            <person name="Li X."/>
            <person name="Feng Y."/>
            <person name="Ruan Z."/>
            <person name="Yu Y."/>
        </authorList>
    </citation>
    <scope>NUCLEOTIDE SEQUENCE [LARGE SCALE GENOMIC DNA]</scope>
    <source>
        <strain evidence="2">5.12</strain>
    </source>
</reference>
<dbReference type="AlphaFoldDB" id="A0A6M4MAG5"/>
<protein>
    <submittedName>
        <fullName evidence="1">Uncharacterized protein</fullName>
    </submittedName>
</protein>
<dbReference type="OrthoDB" id="6382175at2"/>
<dbReference type="RefSeq" id="WP_075608525.1">
    <property type="nucleotide sequence ID" value="NZ_CP052766.1"/>
</dbReference>
<dbReference type="EMBL" id="CP052766">
    <property type="protein sequence ID" value="QJR80162.1"/>
    <property type="molecule type" value="Genomic_DNA"/>
</dbReference>